<dbReference type="EMBL" id="JAODUO010003471">
    <property type="protein sequence ID" value="KAK2147310.1"/>
    <property type="molecule type" value="Genomic_DNA"/>
</dbReference>
<organism evidence="1 2">
    <name type="scientific">Ridgeia piscesae</name>
    <name type="common">Tubeworm</name>
    <dbReference type="NCBI Taxonomy" id="27915"/>
    <lineage>
        <taxon>Eukaryota</taxon>
        <taxon>Metazoa</taxon>
        <taxon>Spiralia</taxon>
        <taxon>Lophotrochozoa</taxon>
        <taxon>Annelida</taxon>
        <taxon>Polychaeta</taxon>
        <taxon>Sedentaria</taxon>
        <taxon>Canalipalpata</taxon>
        <taxon>Sabellida</taxon>
        <taxon>Siboglinidae</taxon>
        <taxon>Ridgeia</taxon>
    </lineage>
</organism>
<comment type="caution">
    <text evidence="1">The sequence shown here is derived from an EMBL/GenBank/DDBJ whole genome shotgun (WGS) entry which is preliminary data.</text>
</comment>
<evidence type="ECO:0000313" key="2">
    <source>
        <dbReference type="Proteomes" id="UP001209878"/>
    </source>
</evidence>
<protein>
    <submittedName>
        <fullName evidence="1">Uncharacterized protein</fullName>
    </submittedName>
</protein>
<name>A0AAD9MVU4_RIDPI</name>
<sequence>MRIMNCTAICQVAGFSARFQNPEGIAAVCSIRVATKIIDWCVSWGQWVYILSTILNTRNQQEWSYTDAHCVNIAVKVAVNCCFSGSTCINQLAPGSGCGGGSGSGAGITDDDTSHASSTGRAIACPSPVSSMKLSVPCTSIPLSHRHIGSFTNCIHDDISIQRRCAWWSAYHFSLITKISNLSPFV</sequence>
<accession>A0AAD9MVU4</accession>
<proteinExistence type="predicted"/>
<reference evidence="1" key="1">
    <citation type="journal article" date="2023" name="Mol. Biol. Evol.">
        <title>Third-Generation Sequencing Reveals the Adaptive Role of the Epigenome in Three Deep-Sea Polychaetes.</title>
        <authorList>
            <person name="Perez M."/>
            <person name="Aroh O."/>
            <person name="Sun Y."/>
            <person name="Lan Y."/>
            <person name="Juniper S.K."/>
            <person name="Young C.R."/>
            <person name="Angers B."/>
            <person name="Qian P.Y."/>
        </authorList>
    </citation>
    <scope>NUCLEOTIDE SEQUENCE</scope>
    <source>
        <strain evidence="1">R07B-5</strain>
    </source>
</reference>
<gene>
    <name evidence="1" type="ORF">NP493_3483g00002</name>
</gene>
<evidence type="ECO:0000313" key="1">
    <source>
        <dbReference type="EMBL" id="KAK2147310.1"/>
    </source>
</evidence>
<keyword evidence="2" id="KW-1185">Reference proteome</keyword>
<dbReference type="Proteomes" id="UP001209878">
    <property type="component" value="Unassembled WGS sequence"/>
</dbReference>
<dbReference type="AlphaFoldDB" id="A0AAD9MVU4"/>